<dbReference type="FunFam" id="3.40.605.10:FF:000007">
    <property type="entry name" value="NAD/NADP-dependent betaine aldehyde dehydrogenase"/>
    <property type="match status" value="1"/>
</dbReference>
<dbReference type="Gene3D" id="3.40.309.10">
    <property type="entry name" value="Aldehyde Dehydrogenase, Chain A, domain 2"/>
    <property type="match status" value="1"/>
</dbReference>
<keyword evidence="2 4" id="KW-0560">Oxidoreductase</keyword>
<dbReference type="InterPro" id="IPR029510">
    <property type="entry name" value="Ald_DH_CS_GLU"/>
</dbReference>
<name>A0A2T0SG77_9PSEU</name>
<keyword evidence="7" id="KW-1185">Reference proteome</keyword>
<dbReference type="PANTHER" id="PTHR11699">
    <property type="entry name" value="ALDEHYDE DEHYDROGENASE-RELATED"/>
    <property type="match status" value="1"/>
</dbReference>
<gene>
    <name evidence="6" type="ORF">CLV43_12110</name>
</gene>
<reference evidence="6 7" key="1">
    <citation type="submission" date="2018-03" db="EMBL/GenBank/DDBJ databases">
        <title>Genomic Encyclopedia of Archaeal and Bacterial Type Strains, Phase II (KMG-II): from individual species to whole genera.</title>
        <authorList>
            <person name="Goeker M."/>
        </authorList>
    </citation>
    <scope>NUCLEOTIDE SEQUENCE [LARGE SCALE GENOMIC DNA]</scope>
    <source>
        <strain evidence="6 7">DSM 44720</strain>
    </source>
</reference>
<evidence type="ECO:0000256" key="4">
    <source>
        <dbReference type="RuleBase" id="RU003345"/>
    </source>
</evidence>
<dbReference type="Proteomes" id="UP000239494">
    <property type="component" value="Unassembled WGS sequence"/>
</dbReference>
<dbReference type="Gene3D" id="3.40.605.10">
    <property type="entry name" value="Aldehyde Dehydrogenase, Chain A, domain 1"/>
    <property type="match status" value="1"/>
</dbReference>
<evidence type="ECO:0000256" key="3">
    <source>
        <dbReference type="PROSITE-ProRule" id="PRU10007"/>
    </source>
</evidence>
<feature type="active site" evidence="3">
    <location>
        <position position="267"/>
    </location>
</feature>
<dbReference type="FunFam" id="3.40.309.10:FF:000012">
    <property type="entry name" value="Betaine aldehyde dehydrogenase"/>
    <property type="match status" value="1"/>
</dbReference>
<proteinExistence type="inferred from homology"/>
<comment type="similarity">
    <text evidence="1 4">Belongs to the aldehyde dehydrogenase family.</text>
</comment>
<dbReference type="PROSITE" id="PS00687">
    <property type="entry name" value="ALDEHYDE_DEHYDR_GLU"/>
    <property type="match status" value="1"/>
</dbReference>
<evidence type="ECO:0000313" key="7">
    <source>
        <dbReference type="Proteomes" id="UP000239494"/>
    </source>
</evidence>
<organism evidence="6 7">
    <name type="scientific">Umezawaea tangerina</name>
    <dbReference type="NCBI Taxonomy" id="84725"/>
    <lineage>
        <taxon>Bacteria</taxon>
        <taxon>Bacillati</taxon>
        <taxon>Actinomycetota</taxon>
        <taxon>Actinomycetes</taxon>
        <taxon>Pseudonocardiales</taxon>
        <taxon>Pseudonocardiaceae</taxon>
        <taxon>Umezawaea</taxon>
    </lineage>
</organism>
<feature type="domain" description="Aldehyde dehydrogenase" evidence="5">
    <location>
        <begin position="31"/>
        <end position="489"/>
    </location>
</feature>
<evidence type="ECO:0000259" key="5">
    <source>
        <dbReference type="Pfam" id="PF00171"/>
    </source>
</evidence>
<dbReference type="OrthoDB" id="6882680at2"/>
<dbReference type="EMBL" id="PVTF01000021">
    <property type="protein sequence ID" value="PRY32416.1"/>
    <property type="molecule type" value="Genomic_DNA"/>
</dbReference>
<evidence type="ECO:0000256" key="2">
    <source>
        <dbReference type="ARBA" id="ARBA00023002"/>
    </source>
</evidence>
<evidence type="ECO:0000256" key="1">
    <source>
        <dbReference type="ARBA" id="ARBA00009986"/>
    </source>
</evidence>
<dbReference type="RefSeq" id="WP_106196301.1">
    <property type="nucleotide sequence ID" value="NZ_PVTF01000021.1"/>
</dbReference>
<dbReference type="InterPro" id="IPR015590">
    <property type="entry name" value="Aldehyde_DH_dom"/>
</dbReference>
<dbReference type="FunFam" id="3.40.605.10:FF:000026">
    <property type="entry name" value="Aldehyde dehydrogenase, putative"/>
    <property type="match status" value="1"/>
</dbReference>
<comment type="caution">
    <text evidence="6">The sequence shown here is derived from an EMBL/GenBank/DDBJ whole genome shotgun (WGS) entry which is preliminary data.</text>
</comment>
<dbReference type="Pfam" id="PF00171">
    <property type="entry name" value="Aldedh"/>
    <property type="match status" value="1"/>
</dbReference>
<evidence type="ECO:0000313" key="6">
    <source>
        <dbReference type="EMBL" id="PRY32416.1"/>
    </source>
</evidence>
<dbReference type="InterPro" id="IPR016163">
    <property type="entry name" value="Ald_DH_C"/>
</dbReference>
<accession>A0A2T0SG77</accession>
<dbReference type="InterPro" id="IPR016161">
    <property type="entry name" value="Ald_DH/histidinol_DH"/>
</dbReference>
<dbReference type="GO" id="GO:0016620">
    <property type="term" value="F:oxidoreductase activity, acting on the aldehyde or oxo group of donors, NAD or NADP as acceptor"/>
    <property type="evidence" value="ECO:0007669"/>
    <property type="project" value="InterPro"/>
</dbReference>
<dbReference type="InterPro" id="IPR016162">
    <property type="entry name" value="Ald_DH_N"/>
</dbReference>
<protein>
    <submittedName>
        <fullName evidence="6">Aldehyde dehydrogenase (Acceptor)</fullName>
    </submittedName>
</protein>
<sequence length="493" mass="52251">MSTPLTLDAGARPTPAFLDGPTKGLLIDGAWTAARSGVAFDTRDPATGEVLASVSAAGAEDVDLAVAAARRAFEDPSWADITPYRRSRILLQIADVLEAHTEELAVLDSLDMGGPLWMTRWLVEHSVEVFHHYAGWPTKIYGQTAPSAPSVFSYTLRQPLGVVGAITAWNGPVLQLAWKLGPALATGNTVVAKPAAWSPLTALRIGELLLETDLPRGVVNIVTGDGTTGEAITNHPDVDKISFTGSLAVGKRILEVSSKDLKRVTLELGGKSPTIVFDDADLEAAARGAVAGFAQGSGEGCVAGTRIFVQESVRERFRELLVREMAAYALGDPFHPDTRMGPLASPQHFARVSSYLDVARAEGGVLTTAGELGHGLYMPPTLVENVGADARVVREEIFGPVAALMTFTDTEDAVAQGNDTIYGLSASVWTTNLERAHRVASGLRVGTVWVNAYADMTAGSVPFGGFKQSGIGREHGIEVLDAYTETKTVTVHL</sequence>
<dbReference type="SUPFAM" id="SSF53720">
    <property type="entry name" value="ALDH-like"/>
    <property type="match status" value="1"/>
</dbReference>
<dbReference type="AlphaFoldDB" id="A0A2T0SG77"/>